<dbReference type="PRINTS" id="PR00193">
    <property type="entry name" value="MYOSINHEAVY"/>
</dbReference>
<sequence>MGTPVNIIVGSHVWAEDPDDAWIDGEVVEIRGGDATIVSTDGKTIVASLASIYPKDTEAPPAGVDDMTKLAYLHEPGVLHNLACRYGINEIYTYTGNILIAVNPFRRLPHLYDVHMMEQYKGAAFGELSPHLFAIADACYRAMINEQGSQSILVSGESGAGKTETTKMLMRYLAFMGGRSGTEGRTVEQQVLESNPVLEAFGNAKTVKNNNSSRFGKFVEIQFDKYGKISGAAVRTYLLERSRVCQVSDPERNYHCFYMLCSAPPEDVKKFKVGDPRSFHYLNQTNCYEVANVDDAREYLETRNAMDVVGIGQEEQDAIFRVVAAILHLGNINFSKGQEIDSSKLRDEKSVYHLKIVAELLMCDEKALQDSLCERVIVTPDGNITKPLDPDSAALSRDALAKTVYSRLFDCMFPKSTHETFAQKMYQTYKAHKRFSKPKLARTAFTINHYAGDVTYQADQFLDKNKDYVVAEHQALLNSSRCPFVANLFPPLPEETSKQSKFSSIGTRFKQQLQALMETLSTTEPHYIRCVKPNAVLKPGIFENFNVLNQLRCGGVLEAIRISCAGYPTKRTFDEFIDRFGMLAAELVDSSDEKAACAAICDKMGLKGYQIGKTKVFLRAGQMAELDARRAEVLANAARLIQRRIKTHLTRKEFINLRKASIQSQKFWRARLARIFFEHMRRNAASIRIQKHARTHSARKSYLQMYESAIVIQTGLRAMAACNEHRFRRETKASIIIQEARETGALKEAKDKLEKRVEELTWRLDVEKHLRIDLEEAKGQEISNLKSVLQEMQEKLSEAHAAIEKEKEDAKLAIEQAPPKIVEVPVVDNAKVELLTSQNKELEDELVTFRTKAEDLEKRLLEVQKESDELSREILEKDSKLNQLQEMIERLETNLSSLESENQVLRQQSLLASADDDKSKQIESLESKIAILESENQLLRSKSSVAVQAVITPEVIQPSAMEEEVVVPPIKNLSKQKSLTDRQQENHDVLIKSLAEDRRFDNGRPAAACIVYKSLLHWHSFEAEKTNIFDRIIHTISTLKVLQNWLIGCQLHQLFSTYYKILLSLAVQQNARSSSLGSGISSGYSGMVGRPDTASKVEAKYPALRFKQQLTAYVEKIYGMIRDNLKKEINPFLIMCIQVPPMIIRKTFNQAFAFMNVQLFNSLLLRRECCSFSNGEFLKAGLQELEQWCSVTTEEYAGTSWDEFQHIRQAVGFLVLHQKTHKTLEEITDELCPVLSITQIYRIGTMFWDDKYGAQGLSQEVIGKMRTMATDDSITTPNSSFLLDDDSSIPISLDDIARLMLDIDLSDVEPTPLLRQNSQFHFLLQHHATQTDGIVC</sequence>
<dbReference type="GO" id="GO:0007015">
    <property type="term" value="P:actin filament organization"/>
    <property type="evidence" value="ECO:0007669"/>
    <property type="project" value="TreeGrafter"/>
</dbReference>
<evidence type="ECO:0000259" key="13">
    <source>
        <dbReference type="PROSITE" id="PS51456"/>
    </source>
</evidence>
<dbReference type="GO" id="GO:0000146">
    <property type="term" value="F:microfilament motor activity"/>
    <property type="evidence" value="ECO:0007669"/>
    <property type="project" value="TreeGrafter"/>
</dbReference>
<dbReference type="PANTHER" id="PTHR13140:SF270">
    <property type="entry name" value="MYOSIN-12"/>
    <property type="match status" value="1"/>
</dbReference>
<dbReference type="Gene3D" id="3.40.850.10">
    <property type="entry name" value="Kinesin motor domain"/>
    <property type="match status" value="2"/>
</dbReference>
<protein>
    <recommendedName>
        <fullName evidence="17">Myosin motor domain-containing protein</fullName>
    </recommendedName>
</protein>
<dbReference type="InterPro" id="IPR000048">
    <property type="entry name" value="IQ_motif_EF-hand-BS"/>
</dbReference>
<evidence type="ECO:0000256" key="10">
    <source>
        <dbReference type="PROSITE-ProRule" id="PRU00782"/>
    </source>
</evidence>
<dbReference type="PaxDb" id="65489-OBART03G34120.1"/>
<feature type="region of interest" description="Actin-binding" evidence="10">
    <location>
        <begin position="513"/>
        <end position="535"/>
    </location>
</feature>
<dbReference type="CDD" id="cd01384">
    <property type="entry name" value="MYSc_Myo11"/>
    <property type="match status" value="1"/>
</dbReference>
<dbReference type="Gene3D" id="3.30.70.1590">
    <property type="match status" value="1"/>
</dbReference>
<dbReference type="STRING" id="65489.A0A0D3FP19"/>
<evidence type="ECO:0000256" key="8">
    <source>
        <dbReference type="ARBA" id="ARBA00023175"/>
    </source>
</evidence>
<keyword evidence="5" id="KW-0112">Calmodulin-binding</keyword>
<evidence type="ECO:0008006" key="17">
    <source>
        <dbReference type="Google" id="ProtNLM"/>
    </source>
</evidence>
<dbReference type="GO" id="GO:0016020">
    <property type="term" value="C:membrane"/>
    <property type="evidence" value="ECO:0007669"/>
    <property type="project" value="TreeGrafter"/>
</dbReference>
<feature type="domain" description="Myosin motor" evidence="13">
    <location>
        <begin position="62"/>
        <end position="631"/>
    </location>
</feature>
<dbReference type="PROSITE" id="PS51456">
    <property type="entry name" value="MYOSIN_MOTOR"/>
    <property type="match status" value="1"/>
</dbReference>
<evidence type="ECO:0000313" key="15">
    <source>
        <dbReference type="EnsemblPlants" id="OBART03G34120.1"/>
    </source>
</evidence>
<dbReference type="Gene3D" id="1.20.5.190">
    <property type="match status" value="2"/>
</dbReference>
<dbReference type="Pfam" id="PF01843">
    <property type="entry name" value="DIL"/>
    <property type="match status" value="1"/>
</dbReference>
<dbReference type="SUPFAM" id="SSF52540">
    <property type="entry name" value="P-loop containing nucleoside triphosphate hydrolases"/>
    <property type="match status" value="1"/>
</dbReference>
<dbReference type="InterPro" id="IPR002710">
    <property type="entry name" value="Dilute_dom"/>
</dbReference>
<dbReference type="PROSITE" id="PS51126">
    <property type="entry name" value="DILUTE"/>
    <property type="match status" value="1"/>
</dbReference>
<evidence type="ECO:0000256" key="1">
    <source>
        <dbReference type="ARBA" id="ARBA00008049"/>
    </source>
</evidence>
<keyword evidence="6 11" id="KW-0175">Coiled coil</keyword>
<evidence type="ECO:0000259" key="12">
    <source>
        <dbReference type="PROSITE" id="PS51126"/>
    </source>
</evidence>
<dbReference type="GO" id="GO:0051015">
    <property type="term" value="F:actin filament binding"/>
    <property type="evidence" value="ECO:0007669"/>
    <property type="project" value="TreeGrafter"/>
</dbReference>
<evidence type="ECO:0000256" key="3">
    <source>
        <dbReference type="ARBA" id="ARBA00022741"/>
    </source>
</evidence>
<evidence type="ECO:0000256" key="2">
    <source>
        <dbReference type="ARBA" id="ARBA00022737"/>
    </source>
</evidence>
<dbReference type="eggNOG" id="KOG0160">
    <property type="taxonomic scope" value="Eukaryota"/>
</dbReference>
<evidence type="ECO:0000256" key="5">
    <source>
        <dbReference type="ARBA" id="ARBA00022860"/>
    </source>
</evidence>
<evidence type="ECO:0000256" key="9">
    <source>
        <dbReference type="ARBA" id="ARBA00023203"/>
    </source>
</evidence>
<dbReference type="SMART" id="SM01132">
    <property type="entry name" value="DIL"/>
    <property type="match status" value="1"/>
</dbReference>
<dbReference type="Gene3D" id="1.10.10.820">
    <property type="match status" value="1"/>
</dbReference>
<dbReference type="SMART" id="SM00015">
    <property type="entry name" value="IQ"/>
    <property type="match status" value="3"/>
</dbReference>
<dbReference type="InterPro" id="IPR004009">
    <property type="entry name" value="SH3_Myosin"/>
</dbReference>
<dbReference type="Pfam" id="PF00063">
    <property type="entry name" value="Myosin_head"/>
    <property type="match status" value="1"/>
</dbReference>
<evidence type="ECO:0000256" key="6">
    <source>
        <dbReference type="ARBA" id="ARBA00023054"/>
    </source>
</evidence>
<dbReference type="GO" id="GO:0005737">
    <property type="term" value="C:cytoplasm"/>
    <property type="evidence" value="ECO:0007669"/>
    <property type="project" value="TreeGrafter"/>
</dbReference>
<accession>A0A0D3FP19</accession>
<dbReference type="Proteomes" id="UP000026960">
    <property type="component" value="Chromosome 3"/>
</dbReference>
<keyword evidence="3 10" id="KW-0547">Nucleotide-binding</keyword>
<proteinExistence type="inferred from homology"/>
<reference evidence="15" key="2">
    <citation type="submission" date="2015-03" db="UniProtKB">
        <authorList>
            <consortium name="EnsemblPlants"/>
        </authorList>
    </citation>
    <scope>IDENTIFICATION</scope>
</reference>
<feature type="domain" description="Myosin N-terminal SH3-like" evidence="14">
    <location>
        <begin position="8"/>
        <end position="57"/>
    </location>
</feature>
<evidence type="ECO:0000259" key="14">
    <source>
        <dbReference type="PROSITE" id="PS51844"/>
    </source>
</evidence>
<dbReference type="GO" id="GO:0005524">
    <property type="term" value="F:ATP binding"/>
    <property type="evidence" value="ECO:0007669"/>
    <property type="project" value="UniProtKB-UniRule"/>
</dbReference>
<keyword evidence="2" id="KW-0677">Repeat</keyword>
<dbReference type="FunFam" id="1.20.5.190:FF:000001">
    <property type="entry name" value="unconventional myosin-Va"/>
    <property type="match status" value="1"/>
</dbReference>
<keyword evidence="4 10" id="KW-0067">ATP-binding</keyword>
<evidence type="ECO:0000256" key="11">
    <source>
        <dbReference type="SAM" id="Coils"/>
    </source>
</evidence>
<dbReference type="PROSITE" id="PS51844">
    <property type="entry name" value="SH3_LIKE"/>
    <property type="match status" value="1"/>
</dbReference>
<dbReference type="Gene3D" id="1.20.120.720">
    <property type="entry name" value="Myosin VI head, motor domain, U50 subdomain"/>
    <property type="match status" value="2"/>
</dbReference>
<dbReference type="GO" id="GO:0005516">
    <property type="term" value="F:calmodulin binding"/>
    <property type="evidence" value="ECO:0007669"/>
    <property type="project" value="UniProtKB-KW"/>
</dbReference>
<dbReference type="InterPro" id="IPR027417">
    <property type="entry name" value="P-loop_NTPase"/>
</dbReference>
<dbReference type="EnsemblPlants" id="OBART03G34120.1">
    <property type="protein sequence ID" value="OBART03G34120.1"/>
    <property type="gene ID" value="OBART03G34120"/>
</dbReference>
<keyword evidence="8 10" id="KW-0505">Motor protein</keyword>
<dbReference type="Gramene" id="OBART03G34120.1">
    <property type="protein sequence ID" value="OBART03G34120.1"/>
    <property type="gene ID" value="OBART03G34120"/>
</dbReference>
<dbReference type="Pfam" id="PF02736">
    <property type="entry name" value="Myosin_N"/>
    <property type="match status" value="1"/>
</dbReference>
<feature type="binding site" evidence="10">
    <location>
        <begin position="156"/>
        <end position="163"/>
    </location>
    <ligand>
        <name>ATP</name>
        <dbReference type="ChEBI" id="CHEBI:30616"/>
    </ligand>
</feature>
<evidence type="ECO:0000256" key="7">
    <source>
        <dbReference type="ARBA" id="ARBA00023123"/>
    </source>
</evidence>
<organism evidence="15">
    <name type="scientific">Oryza barthii</name>
    <dbReference type="NCBI Taxonomy" id="65489"/>
    <lineage>
        <taxon>Eukaryota</taxon>
        <taxon>Viridiplantae</taxon>
        <taxon>Streptophyta</taxon>
        <taxon>Embryophyta</taxon>
        <taxon>Tracheophyta</taxon>
        <taxon>Spermatophyta</taxon>
        <taxon>Magnoliopsida</taxon>
        <taxon>Liliopsida</taxon>
        <taxon>Poales</taxon>
        <taxon>Poaceae</taxon>
        <taxon>BOP clade</taxon>
        <taxon>Oryzoideae</taxon>
        <taxon>Oryzeae</taxon>
        <taxon>Oryzinae</taxon>
        <taxon>Oryza</taxon>
    </lineage>
</organism>
<dbReference type="FunFam" id="1.10.10.820:FF:000001">
    <property type="entry name" value="Myosin heavy chain"/>
    <property type="match status" value="1"/>
</dbReference>
<keyword evidence="7 10" id="KW-0518">Myosin</keyword>
<comment type="similarity">
    <text evidence="1">Belongs to the TRAFAC class myosin-kinesin ATPase superfamily. Myosin family. Plant myosin class XI subfamily.</text>
</comment>
<keyword evidence="9 10" id="KW-0009">Actin-binding</keyword>
<feature type="coiled-coil region" evidence="11">
    <location>
        <begin position="743"/>
        <end position="942"/>
    </location>
</feature>
<dbReference type="PROSITE" id="PS50096">
    <property type="entry name" value="IQ"/>
    <property type="match status" value="3"/>
</dbReference>
<dbReference type="InterPro" id="IPR001609">
    <property type="entry name" value="Myosin_head_motor_dom-like"/>
</dbReference>
<dbReference type="InterPro" id="IPR036018">
    <property type="entry name" value="MYSc_Myo11"/>
</dbReference>
<dbReference type="GO" id="GO:0030048">
    <property type="term" value="P:actin filament-based movement"/>
    <property type="evidence" value="ECO:0007669"/>
    <property type="project" value="UniProtKB-ARBA"/>
</dbReference>
<dbReference type="GO" id="GO:0016459">
    <property type="term" value="C:myosin complex"/>
    <property type="evidence" value="ECO:0007669"/>
    <property type="project" value="UniProtKB-KW"/>
</dbReference>
<feature type="domain" description="Dilute" evidence="12">
    <location>
        <begin position="1095"/>
        <end position="1271"/>
    </location>
</feature>
<dbReference type="SMART" id="SM00242">
    <property type="entry name" value="MYSc"/>
    <property type="match status" value="1"/>
</dbReference>
<evidence type="ECO:0000313" key="16">
    <source>
        <dbReference type="Proteomes" id="UP000026960"/>
    </source>
</evidence>
<dbReference type="InterPro" id="IPR036961">
    <property type="entry name" value="Kinesin_motor_dom_sf"/>
</dbReference>
<dbReference type="Gene3D" id="1.20.58.530">
    <property type="match status" value="1"/>
</dbReference>
<evidence type="ECO:0000256" key="4">
    <source>
        <dbReference type="ARBA" id="ARBA00022840"/>
    </source>
</evidence>
<name>A0A0D3FP19_9ORYZ</name>
<reference evidence="15" key="1">
    <citation type="journal article" date="2009" name="Rice">
        <title>De Novo Next Generation Sequencing of Plant Genomes.</title>
        <authorList>
            <person name="Rounsley S."/>
            <person name="Marri P.R."/>
            <person name="Yu Y."/>
            <person name="He R."/>
            <person name="Sisneros N."/>
            <person name="Goicoechea J.L."/>
            <person name="Lee S.J."/>
            <person name="Angelova A."/>
            <person name="Kudrna D."/>
            <person name="Luo M."/>
            <person name="Affourtit J."/>
            <person name="Desany B."/>
            <person name="Knight J."/>
            <person name="Niazi F."/>
            <person name="Egholm M."/>
            <person name="Wing R.A."/>
        </authorList>
    </citation>
    <scope>NUCLEOTIDE SEQUENCE [LARGE SCALE GENOMIC DNA]</scope>
    <source>
        <strain evidence="15">cv. IRGC 105608</strain>
    </source>
</reference>
<keyword evidence="16" id="KW-1185">Reference proteome</keyword>
<dbReference type="PANTHER" id="PTHR13140">
    <property type="entry name" value="MYOSIN"/>
    <property type="match status" value="1"/>
</dbReference>